<comment type="similarity">
    <text evidence="5 7">Belongs to the DEAD box helicase family.</text>
</comment>
<dbReference type="PROSITE" id="PS51194">
    <property type="entry name" value="HELICASE_CTER"/>
    <property type="match status" value="1"/>
</dbReference>
<keyword evidence="3 7" id="KW-0347">Helicase</keyword>
<evidence type="ECO:0000256" key="3">
    <source>
        <dbReference type="ARBA" id="ARBA00022806"/>
    </source>
</evidence>
<dbReference type="PROSITE" id="PS00039">
    <property type="entry name" value="DEAD_ATP_HELICASE"/>
    <property type="match status" value="1"/>
</dbReference>
<keyword evidence="2 7" id="KW-0378">Hydrolase</keyword>
<evidence type="ECO:0000256" key="4">
    <source>
        <dbReference type="ARBA" id="ARBA00022840"/>
    </source>
</evidence>
<dbReference type="Gene3D" id="3.40.50.300">
    <property type="entry name" value="P-loop containing nucleotide triphosphate hydrolases"/>
    <property type="match status" value="2"/>
</dbReference>
<feature type="compositionally biased region" description="Basic and acidic residues" evidence="8">
    <location>
        <begin position="467"/>
        <end position="481"/>
    </location>
</feature>
<dbReference type="InterPro" id="IPR000629">
    <property type="entry name" value="RNA-helicase_DEAD-box_CS"/>
</dbReference>
<feature type="compositionally biased region" description="Polar residues" evidence="8">
    <location>
        <begin position="636"/>
        <end position="659"/>
    </location>
</feature>
<evidence type="ECO:0000256" key="2">
    <source>
        <dbReference type="ARBA" id="ARBA00022801"/>
    </source>
</evidence>
<feature type="compositionally biased region" description="Low complexity" evidence="8">
    <location>
        <begin position="509"/>
        <end position="518"/>
    </location>
</feature>
<feature type="domain" description="Helicase ATP-binding" evidence="9">
    <location>
        <begin position="91"/>
        <end position="273"/>
    </location>
</feature>
<dbReference type="SMART" id="SM00490">
    <property type="entry name" value="HELICc"/>
    <property type="match status" value="1"/>
</dbReference>
<evidence type="ECO:0000259" key="10">
    <source>
        <dbReference type="PROSITE" id="PS51194"/>
    </source>
</evidence>
<feature type="domain" description="DEAD-box RNA helicase Q" evidence="11">
    <location>
        <begin position="60"/>
        <end position="88"/>
    </location>
</feature>
<dbReference type="GO" id="GO:0003676">
    <property type="term" value="F:nucleic acid binding"/>
    <property type="evidence" value="ECO:0007669"/>
    <property type="project" value="InterPro"/>
</dbReference>
<dbReference type="GO" id="GO:0005829">
    <property type="term" value="C:cytosol"/>
    <property type="evidence" value="ECO:0007669"/>
    <property type="project" value="TreeGrafter"/>
</dbReference>
<dbReference type="InterPro" id="IPR014014">
    <property type="entry name" value="RNA_helicase_DEAD_Q_motif"/>
</dbReference>
<accession>A0A7G1KEG1</accession>
<protein>
    <recommendedName>
        <fullName evidence="14">DEAD/DEAH box helicase</fullName>
    </recommendedName>
</protein>
<dbReference type="GO" id="GO:0016787">
    <property type="term" value="F:hydrolase activity"/>
    <property type="evidence" value="ECO:0007669"/>
    <property type="project" value="UniProtKB-KW"/>
</dbReference>
<evidence type="ECO:0000256" key="6">
    <source>
        <dbReference type="PROSITE-ProRule" id="PRU00552"/>
    </source>
</evidence>
<dbReference type="EMBL" id="AP023396">
    <property type="protein sequence ID" value="BCK53627.1"/>
    <property type="molecule type" value="Genomic_DNA"/>
</dbReference>
<evidence type="ECO:0000313" key="12">
    <source>
        <dbReference type="EMBL" id="BCK53627.1"/>
    </source>
</evidence>
<dbReference type="PROSITE" id="PS51195">
    <property type="entry name" value="Q_MOTIF"/>
    <property type="match status" value="1"/>
</dbReference>
<evidence type="ECO:0008006" key="14">
    <source>
        <dbReference type="Google" id="ProtNLM"/>
    </source>
</evidence>
<sequence length="659" mass="70888">MGNAGQVVVADRKGPPHASCARAAIDTRKGTNLSKITVEQEPGLSETLLTAELDPTHTAPSFAELGVRPEIVRALAEIGIERTFAIQELTLPLALAGEDLIGQARTGMGKTFGFGVPLLHRISTAESGTTALDGTPRALIIVPTRELCVQVTSDLENASKYLTNHQGPLRVASIYGGRPYESQIAALRSGVDVVVGTPGRLLDLAEQQHLILGKVGVLVLDEADEMLDLGFLPDIERILTMVPEQRQTMLFSATMPGPIITLARTFLHKPTHIRAEEPHDSAVHDRTAQFVYRAHALDKSELVARILQAESRGATMVFTRTKRTAQKVADDLADRGFAVGAVHGDLGQIAREKALDKFRKGKIDVLVATDVAARGIDIDDVTHVVNYQCPEDEKTYVHRIGRTGRAGRTGVAVTLVDWDELNRWASINSALDLGIPEPVETYSRSPHLFEELGIPENATGTLRRKPARDEDAVVVEREQRAPRKRNRKRTVRGRPIDRVEGESTEDTADLTATATETAPPQGDSESDEGDKPARRRRRRRKPAGSGEGATTESTGSAADTEAAIETEATVERTQGDTDADGGDTADKPARRRRRRRKPAGADSNNGAAQGHNGAAAEDHNGTTAEARDSGTAEGNEGSTASESRGNTAQPTDTTVRTSA</sequence>
<dbReference type="PROSITE" id="PS51192">
    <property type="entry name" value="HELICASE_ATP_BIND_1"/>
    <property type="match status" value="1"/>
</dbReference>
<dbReference type="SMART" id="SM00487">
    <property type="entry name" value="DEXDc"/>
    <property type="match status" value="1"/>
</dbReference>
<dbReference type="InterPro" id="IPR044742">
    <property type="entry name" value="DEAD/DEAH_RhlB"/>
</dbReference>
<feature type="compositionally biased region" description="Low complexity" evidence="8">
    <location>
        <begin position="548"/>
        <end position="567"/>
    </location>
</feature>
<dbReference type="InterPro" id="IPR011545">
    <property type="entry name" value="DEAD/DEAH_box_helicase_dom"/>
</dbReference>
<dbReference type="Pfam" id="PF00270">
    <property type="entry name" value="DEAD"/>
    <property type="match status" value="1"/>
</dbReference>
<dbReference type="GO" id="GO:0003724">
    <property type="term" value="F:RNA helicase activity"/>
    <property type="evidence" value="ECO:0007669"/>
    <property type="project" value="InterPro"/>
</dbReference>
<dbReference type="InterPro" id="IPR027417">
    <property type="entry name" value="P-loop_NTPase"/>
</dbReference>
<evidence type="ECO:0000313" key="13">
    <source>
        <dbReference type="Proteomes" id="UP000516173"/>
    </source>
</evidence>
<dbReference type="CDD" id="cd18787">
    <property type="entry name" value="SF2_C_DEAD"/>
    <property type="match status" value="1"/>
</dbReference>
<dbReference type="Proteomes" id="UP000516173">
    <property type="component" value="Chromosome"/>
</dbReference>
<feature type="compositionally biased region" description="Basic residues" evidence="8">
    <location>
        <begin position="589"/>
        <end position="598"/>
    </location>
</feature>
<keyword evidence="13" id="KW-1185">Reference proteome</keyword>
<proteinExistence type="inferred from homology"/>
<feature type="compositionally biased region" description="Basic residues" evidence="8">
    <location>
        <begin position="533"/>
        <end position="542"/>
    </location>
</feature>
<feature type="short sequence motif" description="Q motif" evidence="6">
    <location>
        <begin position="60"/>
        <end position="88"/>
    </location>
</feature>
<dbReference type="PANTHER" id="PTHR47959:SF13">
    <property type="entry name" value="ATP-DEPENDENT RNA HELICASE RHLE"/>
    <property type="match status" value="1"/>
</dbReference>
<dbReference type="InterPro" id="IPR050079">
    <property type="entry name" value="DEAD_box_RNA_helicase"/>
</dbReference>
<feature type="domain" description="Helicase C-terminal" evidence="10">
    <location>
        <begin position="301"/>
        <end position="447"/>
    </location>
</feature>
<dbReference type="PANTHER" id="PTHR47959">
    <property type="entry name" value="ATP-DEPENDENT RNA HELICASE RHLE-RELATED"/>
    <property type="match status" value="1"/>
</dbReference>
<feature type="compositionally biased region" description="Basic and acidic residues" evidence="8">
    <location>
        <begin position="616"/>
        <end position="630"/>
    </location>
</feature>
<evidence type="ECO:0000256" key="1">
    <source>
        <dbReference type="ARBA" id="ARBA00022741"/>
    </source>
</evidence>
<evidence type="ECO:0000256" key="8">
    <source>
        <dbReference type="SAM" id="MobiDB-lite"/>
    </source>
</evidence>
<dbReference type="GO" id="GO:0005524">
    <property type="term" value="F:ATP binding"/>
    <property type="evidence" value="ECO:0007669"/>
    <property type="project" value="UniProtKB-KW"/>
</dbReference>
<evidence type="ECO:0000259" key="9">
    <source>
        <dbReference type="PROSITE" id="PS51192"/>
    </source>
</evidence>
<feature type="compositionally biased region" description="Low complexity" evidence="8">
    <location>
        <begin position="604"/>
        <end position="615"/>
    </location>
</feature>
<dbReference type="CDD" id="cd00268">
    <property type="entry name" value="DEADc"/>
    <property type="match status" value="1"/>
</dbReference>
<keyword evidence="4 7" id="KW-0067">ATP-binding</keyword>
<keyword evidence="1 7" id="KW-0547">Nucleotide-binding</keyword>
<feature type="compositionally biased region" description="Basic residues" evidence="8">
    <location>
        <begin position="482"/>
        <end position="492"/>
    </location>
</feature>
<feature type="region of interest" description="Disordered" evidence="8">
    <location>
        <begin position="454"/>
        <end position="659"/>
    </location>
</feature>
<evidence type="ECO:0000256" key="5">
    <source>
        <dbReference type="ARBA" id="ARBA00038437"/>
    </source>
</evidence>
<reference evidence="12 13" key="1">
    <citation type="submission" date="2020-08" db="EMBL/GenBank/DDBJ databases">
        <title>Genome Sequencing of Nocardia wallacei strain FMUON74 and assembly.</title>
        <authorList>
            <person name="Toyokawa M."/>
            <person name="Uesaka K."/>
        </authorList>
    </citation>
    <scope>NUCLEOTIDE SEQUENCE [LARGE SCALE GENOMIC DNA]</scope>
    <source>
        <strain evidence="12 13">FMUON74</strain>
    </source>
</reference>
<dbReference type="AlphaFoldDB" id="A0A7G1KEG1"/>
<dbReference type="InterPro" id="IPR001650">
    <property type="entry name" value="Helicase_C-like"/>
</dbReference>
<gene>
    <name evidence="12" type="ORF">NWFMUON74_13990</name>
</gene>
<organism evidence="12 13">
    <name type="scientific">Nocardia wallacei</name>
    <dbReference type="NCBI Taxonomy" id="480035"/>
    <lineage>
        <taxon>Bacteria</taxon>
        <taxon>Bacillati</taxon>
        <taxon>Actinomycetota</taxon>
        <taxon>Actinomycetes</taxon>
        <taxon>Mycobacteriales</taxon>
        <taxon>Nocardiaceae</taxon>
        <taxon>Nocardia</taxon>
    </lineage>
</organism>
<name>A0A7G1KEG1_9NOCA</name>
<dbReference type="Pfam" id="PF00271">
    <property type="entry name" value="Helicase_C"/>
    <property type="match status" value="1"/>
</dbReference>
<evidence type="ECO:0000256" key="7">
    <source>
        <dbReference type="RuleBase" id="RU000492"/>
    </source>
</evidence>
<dbReference type="SUPFAM" id="SSF52540">
    <property type="entry name" value="P-loop containing nucleoside triphosphate hydrolases"/>
    <property type="match status" value="1"/>
</dbReference>
<dbReference type="InterPro" id="IPR014001">
    <property type="entry name" value="Helicase_ATP-bd"/>
</dbReference>
<evidence type="ECO:0000259" key="11">
    <source>
        <dbReference type="PROSITE" id="PS51195"/>
    </source>
</evidence>
<dbReference type="KEGG" id="nwl:NWFMUON74_13990"/>